<evidence type="ECO:0000259" key="4">
    <source>
        <dbReference type="Pfam" id="PF13399"/>
    </source>
</evidence>
<feature type="domain" description="Cell envelope-related transcriptional attenuator" evidence="3">
    <location>
        <begin position="104"/>
        <end position="257"/>
    </location>
</feature>
<evidence type="ECO:0000256" key="2">
    <source>
        <dbReference type="SAM" id="MobiDB-lite"/>
    </source>
</evidence>
<dbReference type="InterPro" id="IPR004474">
    <property type="entry name" value="LytR_CpsA_psr"/>
</dbReference>
<feature type="domain" description="LytR/CpsA/Psr regulator C-terminal" evidence="4">
    <location>
        <begin position="395"/>
        <end position="480"/>
    </location>
</feature>
<dbReference type="NCBIfam" id="TIGR00350">
    <property type="entry name" value="lytR_cpsA_psr"/>
    <property type="match status" value="1"/>
</dbReference>
<dbReference type="EMBL" id="FOLM01000002">
    <property type="protein sequence ID" value="SFC11637.1"/>
    <property type="molecule type" value="Genomic_DNA"/>
</dbReference>
<protein>
    <submittedName>
        <fullName evidence="5">Cell envelope-related function transcriptional attenuator common domain-containing protein</fullName>
    </submittedName>
</protein>
<feature type="region of interest" description="Disordered" evidence="2">
    <location>
        <begin position="482"/>
        <end position="516"/>
    </location>
</feature>
<dbReference type="Pfam" id="PF03816">
    <property type="entry name" value="LytR_cpsA_psr"/>
    <property type="match status" value="1"/>
</dbReference>
<accession>A0A1I1GIL7</accession>
<dbReference type="OrthoDB" id="9782542at2"/>
<feature type="region of interest" description="Disordered" evidence="2">
    <location>
        <begin position="340"/>
        <end position="393"/>
    </location>
</feature>
<dbReference type="InterPro" id="IPR027381">
    <property type="entry name" value="LytR/CpsA/Psr_C"/>
</dbReference>
<gene>
    <name evidence="5" type="ORF">SAMN05421773_10216</name>
</gene>
<dbReference type="STRING" id="910347.SAMN05421773_10216"/>
<organism evidence="5 6">
    <name type="scientific">Streptomyces aidingensis</name>
    <dbReference type="NCBI Taxonomy" id="910347"/>
    <lineage>
        <taxon>Bacteria</taxon>
        <taxon>Bacillati</taxon>
        <taxon>Actinomycetota</taxon>
        <taxon>Actinomycetes</taxon>
        <taxon>Kitasatosporales</taxon>
        <taxon>Streptomycetaceae</taxon>
        <taxon>Streptomyces</taxon>
    </lineage>
</organism>
<reference evidence="5 6" key="1">
    <citation type="submission" date="2016-10" db="EMBL/GenBank/DDBJ databases">
        <authorList>
            <person name="de Groot N.N."/>
        </authorList>
    </citation>
    <scope>NUCLEOTIDE SEQUENCE [LARGE SCALE GENOMIC DNA]</scope>
    <source>
        <strain evidence="5 6">CGMCC 4.5739</strain>
    </source>
</reference>
<dbReference type="Proteomes" id="UP000199207">
    <property type="component" value="Unassembled WGS sequence"/>
</dbReference>
<evidence type="ECO:0000313" key="6">
    <source>
        <dbReference type="Proteomes" id="UP000199207"/>
    </source>
</evidence>
<feature type="region of interest" description="Disordered" evidence="2">
    <location>
        <begin position="1"/>
        <end position="23"/>
    </location>
</feature>
<sequence length="516" mass="54308">MPAPASRPRPPRGRAPRPAPRPRWGLRLATTAAALVLITGGVGHAMVRGVEDSVRRVDPFSGLDDRPEGGAGLNILLIGSDSREGIPVEDLAKYHLGRVSCNCADTIMLVHLSADGKRASVISLPRDSRAELPAHEFAPTGERHEAHPDKLNAALSHGGPQLMVRTVEDMTGLRVDHYVEVNFVSFMRTVDELGGVEVCTVRALKDDKTGLDLSPGTSTLNGGEALQYVRSRNVDASADFGRMQRQQRFVAALIDKAVSAEVLLDPGKLRRTAEVLLDSVRVDPGFGAEEMIELVRALHGFGPSSAEFTTVPIGEIGDSALAWEQPAADRLFRALREDRPLAPRPAGQENGQKTEDGGEPPGESDGSGGSGGDGGDGGDGGPSGVVPVDIPPGGIRVRVENASARAELGKQVAEELTETGFAAADASGGERAAGRLQTHTVITHDPARRGEALTLQAALPGARLREAEGQGRELTVTLGEQHERVQPVRDARTPIDSGAWQGGGYAAATGDQISCP</sequence>
<evidence type="ECO:0000313" key="5">
    <source>
        <dbReference type="EMBL" id="SFC11637.1"/>
    </source>
</evidence>
<comment type="similarity">
    <text evidence="1">Belongs to the LytR/CpsA/Psr (LCP) family.</text>
</comment>
<feature type="compositionally biased region" description="Gly residues" evidence="2">
    <location>
        <begin position="365"/>
        <end position="383"/>
    </location>
</feature>
<dbReference type="RefSeq" id="WP_093837369.1">
    <property type="nucleotide sequence ID" value="NZ_FOLM01000002.1"/>
</dbReference>
<evidence type="ECO:0000256" key="1">
    <source>
        <dbReference type="ARBA" id="ARBA00006068"/>
    </source>
</evidence>
<dbReference type="Gene3D" id="3.30.70.2390">
    <property type="match status" value="1"/>
</dbReference>
<keyword evidence="6" id="KW-1185">Reference proteome</keyword>
<proteinExistence type="inferred from homology"/>
<dbReference type="PANTHER" id="PTHR33392">
    <property type="entry name" value="POLYISOPRENYL-TEICHOIC ACID--PEPTIDOGLYCAN TEICHOIC ACID TRANSFERASE TAGU"/>
    <property type="match status" value="1"/>
</dbReference>
<dbReference type="InterPro" id="IPR050922">
    <property type="entry name" value="LytR/CpsA/Psr_CW_biosynth"/>
</dbReference>
<dbReference type="AlphaFoldDB" id="A0A1I1GIL7"/>
<dbReference type="Pfam" id="PF13399">
    <property type="entry name" value="LytR_C"/>
    <property type="match status" value="1"/>
</dbReference>
<feature type="compositionally biased region" description="Low complexity" evidence="2">
    <location>
        <begin position="384"/>
        <end position="393"/>
    </location>
</feature>
<name>A0A1I1GIL7_9ACTN</name>
<dbReference type="PANTHER" id="PTHR33392:SF6">
    <property type="entry name" value="POLYISOPRENYL-TEICHOIC ACID--PEPTIDOGLYCAN TEICHOIC ACID TRANSFERASE TAGU"/>
    <property type="match status" value="1"/>
</dbReference>
<feature type="compositionally biased region" description="Basic and acidic residues" evidence="2">
    <location>
        <begin position="482"/>
        <end position="493"/>
    </location>
</feature>
<dbReference type="Gene3D" id="3.40.630.190">
    <property type="entry name" value="LCP protein"/>
    <property type="match status" value="1"/>
</dbReference>
<evidence type="ECO:0000259" key="3">
    <source>
        <dbReference type="Pfam" id="PF03816"/>
    </source>
</evidence>